<organism evidence="1 2">
    <name type="scientific">Citrus sinensis</name>
    <name type="common">Sweet orange</name>
    <name type="synonym">Citrus aurantium var. sinensis</name>
    <dbReference type="NCBI Taxonomy" id="2711"/>
    <lineage>
        <taxon>Eukaryota</taxon>
        <taxon>Viridiplantae</taxon>
        <taxon>Streptophyta</taxon>
        <taxon>Embryophyta</taxon>
        <taxon>Tracheophyta</taxon>
        <taxon>Spermatophyta</taxon>
        <taxon>Magnoliopsida</taxon>
        <taxon>eudicotyledons</taxon>
        <taxon>Gunneridae</taxon>
        <taxon>Pentapetalae</taxon>
        <taxon>rosids</taxon>
        <taxon>malvids</taxon>
        <taxon>Sapindales</taxon>
        <taxon>Rutaceae</taxon>
        <taxon>Aurantioideae</taxon>
        <taxon>Citrus</taxon>
    </lineage>
</organism>
<sequence>MNGLTLIEPDCSEFVEVDPTGRYGRYNEILGKGASKTVYRAFDEYEGIEVAWNQVKLYDFLQSPEDLERLYCEIHLLKTLKHKNIMKFYTSWVDTANRNINFVTEMFTSGTLRQYRLKHKRVNIRAVKLWCRQILRGLLYLHSHDPPVIHRDLKCDNIFVNGNQGEVKIGDLGLAAILRKSHAAHCVGTPEFMAPEVYEEAYNELVDIYSFGMCILEMVTFEYPYSECTHPAQIYKKVVSGKKPDSLYRVKDPEVRRFVEKCLATVSLRLSARELLNDPFLQIDDCESNLRSLDYNVDISIKGKRRDDGGIFLRLRIADKEGRIRNIYFPFDVETDTALSVATEMVAELDITDQDVTKIADMIDGEIASLVPEWRPGPGIEETPRFANQGFCHNCASNRTSTGSLMEYFSNPYGTNLQLLQCCRNGCASMHGRFGEITFDVDESEHHVTDGAPNESSQSDCLHYQEIWGQLESRELSSVDSRHSHSDEEYEKLDQSFVTEDNKETKVESETALNARNSTRHLVNSHSYSEVPSVDCDQSDNHEKEIQQELRWLKAKYMMELSELREQQLGVASKTSSYSNKENNTTNGRLSYPISSPTQRDRNGFHLNLPTDKKHFSSNCSDRINKSCPSLDPPMARYCGAIKESLRTEDTVTATRFPSGSLLPPSLHRTTSLPADAIDL</sequence>
<dbReference type="Proteomes" id="UP000829398">
    <property type="component" value="Chromosome 5"/>
</dbReference>
<proteinExistence type="predicted"/>
<name>A0ACB8KIM1_CITSI</name>
<evidence type="ECO:0000313" key="1">
    <source>
        <dbReference type="EMBL" id="KAH9754274.1"/>
    </source>
</evidence>
<protein>
    <submittedName>
        <fullName evidence="1">Serine/threonine-protein kinase WNK1</fullName>
    </submittedName>
</protein>
<keyword evidence="1" id="KW-0808">Transferase</keyword>
<keyword evidence="2" id="KW-1185">Reference proteome</keyword>
<comment type="caution">
    <text evidence="1">The sequence shown here is derived from an EMBL/GenBank/DDBJ whole genome shotgun (WGS) entry which is preliminary data.</text>
</comment>
<reference evidence="2" key="1">
    <citation type="journal article" date="2023" name="Hortic. Res.">
        <title>A chromosome-level phased genome enabling allele-level studies in sweet orange: a case study on citrus Huanglongbing tolerance.</title>
        <authorList>
            <person name="Wu B."/>
            <person name="Yu Q."/>
            <person name="Deng Z."/>
            <person name="Duan Y."/>
            <person name="Luo F."/>
            <person name="Gmitter F. Jr."/>
        </authorList>
    </citation>
    <scope>NUCLEOTIDE SEQUENCE [LARGE SCALE GENOMIC DNA]</scope>
    <source>
        <strain evidence="2">cv. Valencia</strain>
    </source>
</reference>
<dbReference type="EMBL" id="CM039174">
    <property type="protein sequence ID" value="KAH9754274.1"/>
    <property type="molecule type" value="Genomic_DNA"/>
</dbReference>
<accession>A0ACB8KIM1</accession>
<keyword evidence="1" id="KW-0418">Kinase</keyword>
<evidence type="ECO:0000313" key="2">
    <source>
        <dbReference type="Proteomes" id="UP000829398"/>
    </source>
</evidence>
<gene>
    <name evidence="1" type="ORF">KPL71_015401</name>
</gene>